<dbReference type="Gene3D" id="3.60.21.10">
    <property type="match status" value="1"/>
</dbReference>
<keyword evidence="15" id="KW-1133">Transmembrane helix</keyword>
<evidence type="ECO:0000256" key="15">
    <source>
        <dbReference type="SAM" id="Phobius"/>
    </source>
</evidence>
<feature type="signal peptide" evidence="16">
    <location>
        <begin position="1"/>
        <end position="29"/>
    </location>
</feature>
<keyword evidence="12" id="KW-0572">Peptidoglycan-anchor</keyword>
<keyword evidence="7" id="KW-0964">Secreted</keyword>
<dbReference type="Proteomes" id="UP000065797">
    <property type="component" value="Unassembled WGS sequence"/>
</dbReference>
<keyword evidence="15" id="KW-0812">Transmembrane</keyword>
<feature type="compositionally biased region" description="Polar residues" evidence="14">
    <location>
        <begin position="718"/>
        <end position="748"/>
    </location>
</feature>
<evidence type="ECO:0000256" key="1">
    <source>
        <dbReference type="ARBA" id="ARBA00000527"/>
    </source>
</evidence>
<keyword evidence="10" id="KW-0547">Nucleotide-binding</keyword>
<evidence type="ECO:0000256" key="13">
    <source>
        <dbReference type="ARBA" id="ARBA00023268"/>
    </source>
</evidence>
<dbReference type="GO" id="GO:0009166">
    <property type="term" value="P:nucleotide catabolic process"/>
    <property type="evidence" value="ECO:0007669"/>
    <property type="project" value="InterPro"/>
</dbReference>
<evidence type="ECO:0000256" key="10">
    <source>
        <dbReference type="ARBA" id="ARBA00022741"/>
    </source>
</evidence>
<evidence type="ECO:0000256" key="4">
    <source>
        <dbReference type="ARBA" id="ARBA00004168"/>
    </source>
</evidence>
<evidence type="ECO:0000256" key="3">
    <source>
        <dbReference type="ARBA" id="ARBA00001968"/>
    </source>
</evidence>
<feature type="domain" description="Gram-positive cocci surface proteins LPxTG" evidence="17">
    <location>
        <begin position="756"/>
        <end position="789"/>
    </location>
</feature>
<dbReference type="GO" id="GO:0008663">
    <property type="term" value="F:2',3'-cyclic-nucleotide 2'-phosphodiesterase activity"/>
    <property type="evidence" value="ECO:0007669"/>
    <property type="project" value="UniProtKB-EC"/>
</dbReference>
<comment type="subcellular location">
    <subcellularLocation>
        <location evidence="4">Secreted</location>
        <location evidence="4">Cell wall</location>
        <topology evidence="4">Peptidoglycan-anchor</topology>
    </subcellularLocation>
</comment>
<dbReference type="InterPro" id="IPR006146">
    <property type="entry name" value="5'-Nucleotdase_CS"/>
</dbReference>
<evidence type="ECO:0000313" key="18">
    <source>
        <dbReference type="EMBL" id="KWU65857.1"/>
    </source>
</evidence>
<comment type="catalytic activity">
    <reaction evidence="1">
        <text>a ribonucleoside 3'-phosphate + H2O = a ribonucleoside + phosphate</text>
        <dbReference type="Rhea" id="RHEA:10144"/>
        <dbReference type="ChEBI" id="CHEBI:13197"/>
        <dbReference type="ChEBI" id="CHEBI:15377"/>
        <dbReference type="ChEBI" id="CHEBI:18254"/>
        <dbReference type="ChEBI" id="CHEBI:43474"/>
        <dbReference type="EC" id="3.1.3.6"/>
    </reaction>
</comment>
<dbReference type="PROSITE" id="PS50847">
    <property type="entry name" value="GRAM_POS_ANCHORING"/>
    <property type="match status" value="1"/>
</dbReference>
<dbReference type="SUPFAM" id="SSF55816">
    <property type="entry name" value="5'-nucleotidase (syn. UDP-sugar hydrolase), C-terminal domain"/>
    <property type="match status" value="1"/>
</dbReference>
<feature type="region of interest" description="Disordered" evidence="14">
    <location>
        <begin position="653"/>
        <end position="760"/>
    </location>
</feature>
<dbReference type="GO" id="GO:0046872">
    <property type="term" value="F:metal ion binding"/>
    <property type="evidence" value="ECO:0007669"/>
    <property type="project" value="UniProtKB-KW"/>
</dbReference>
<evidence type="ECO:0000256" key="8">
    <source>
        <dbReference type="ARBA" id="ARBA00022723"/>
    </source>
</evidence>
<keyword evidence="15" id="KW-0472">Membrane</keyword>
<comment type="similarity">
    <text evidence="5">Belongs to the 5'-nucleotidase family.</text>
</comment>
<dbReference type="NCBIfam" id="TIGR01167">
    <property type="entry name" value="LPXTG_anchor"/>
    <property type="match status" value="1"/>
</dbReference>
<dbReference type="AlphaFoldDB" id="A0A109GFF5"/>
<dbReference type="RefSeq" id="WP_060749646.1">
    <property type="nucleotide sequence ID" value="NZ_LRPH01000034.1"/>
</dbReference>
<dbReference type="PROSITE" id="PS00786">
    <property type="entry name" value="5_NUCLEOTIDASE_2"/>
    <property type="match status" value="1"/>
</dbReference>
<dbReference type="GO" id="GO:0030288">
    <property type="term" value="C:outer membrane-bounded periplasmic space"/>
    <property type="evidence" value="ECO:0007669"/>
    <property type="project" value="TreeGrafter"/>
</dbReference>
<comment type="caution">
    <text evidence="18">The sequence shown here is derived from an EMBL/GenBank/DDBJ whole genome shotgun (WGS) entry which is preliminary data.</text>
</comment>
<feature type="compositionally biased region" description="Basic and acidic residues" evidence="14">
    <location>
        <begin position="653"/>
        <end position="662"/>
    </location>
</feature>
<comment type="cofactor">
    <cofactor evidence="3">
        <name>a divalent metal cation</name>
        <dbReference type="ChEBI" id="CHEBI:60240"/>
    </cofactor>
</comment>
<dbReference type="Pfam" id="PF00149">
    <property type="entry name" value="Metallophos"/>
    <property type="match status" value="1"/>
</dbReference>
<feature type="chain" id="PRO_5007135275" evidence="16">
    <location>
        <begin position="30"/>
        <end position="789"/>
    </location>
</feature>
<dbReference type="SUPFAM" id="SSF56300">
    <property type="entry name" value="Metallo-dependent phosphatases"/>
    <property type="match status" value="1"/>
</dbReference>
<evidence type="ECO:0000256" key="12">
    <source>
        <dbReference type="ARBA" id="ARBA00023088"/>
    </source>
</evidence>
<dbReference type="PANTHER" id="PTHR11575:SF6">
    <property type="entry name" value="2',3'-CYCLIC-NUCLEOTIDE 2'-PHOSPHODIESTERASE_3'-NUCLEOTIDASE"/>
    <property type="match status" value="1"/>
</dbReference>
<evidence type="ECO:0000259" key="17">
    <source>
        <dbReference type="PROSITE" id="PS50847"/>
    </source>
</evidence>
<name>A0A109GFF5_BACMY</name>
<dbReference type="InterPro" id="IPR004843">
    <property type="entry name" value="Calcineurin-like_PHP"/>
</dbReference>
<dbReference type="PANTHER" id="PTHR11575">
    <property type="entry name" value="5'-NUCLEOTIDASE-RELATED"/>
    <property type="match status" value="1"/>
</dbReference>
<evidence type="ECO:0000256" key="6">
    <source>
        <dbReference type="ARBA" id="ARBA00022512"/>
    </source>
</evidence>
<evidence type="ECO:0000256" key="5">
    <source>
        <dbReference type="ARBA" id="ARBA00006654"/>
    </source>
</evidence>
<accession>A0A109GFF5</accession>
<comment type="catalytic activity">
    <reaction evidence="2">
        <text>a nucleoside 2',3'-cyclic phosphate + H2O = a nucleoside 3'-phosphate + H(+)</text>
        <dbReference type="Rhea" id="RHEA:19621"/>
        <dbReference type="ChEBI" id="CHEBI:15377"/>
        <dbReference type="ChEBI" id="CHEBI:15378"/>
        <dbReference type="ChEBI" id="CHEBI:66949"/>
        <dbReference type="ChEBI" id="CHEBI:66954"/>
        <dbReference type="EC" id="3.1.4.16"/>
    </reaction>
</comment>
<evidence type="ECO:0000313" key="19">
    <source>
        <dbReference type="Proteomes" id="UP000065797"/>
    </source>
</evidence>
<proteinExistence type="inferred from homology"/>
<evidence type="ECO:0000256" key="11">
    <source>
        <dbReference type="ARBA" id="ARBA00022801"/>
    </source>
</evidence>
<gene>
    <name evidence="18" type="primary">cpdB</name>
    <name evidence="18" type="ORF">AWW70_09150</name>
</gene>
<keyword evidence="8" id="KW-0479">Metal-binding</keyword>
<evidence type="ECO:0000256" key="14">
    <source>
        <dbReference type="SAM" id="MobiDB-lite"/>
    </source>
</evidence>
<dbReference type="InterPro" id="IPR006179">
    <property type="entry name" value="5_nucleotidase/apyrase"/>
</dbReference>
<evidence type="ECO:0000256" key="2">
    <source>
        <dbReference type="ARBA" id="ARBA00001730"/>
    </source>
</evidence>
<evidence type="ECO:0000256" key="7">
    <source>
        <dbReference type="ARBA" id="ARBA00022525"/>
    </source>
</evidence>
<dbReference type="Pfam" id="PF00746">
    <property type="entry name" value="Gram_pos_anchor"/>
    <property type="match status" value="1"/>
</dbReference>
<keyword evidence="13" id="KW-0511">Multifunctional enzyme</keyword>
<dbReference type="NCBIfam" id="NF006938">
    <property type="entry name" value="PRK09420.1"/>
    <property type="match status" value="1"/>
</dbReference>
<dbReference type="Gene3D" id="3.90.780.10">
    <property type="entry name" value="5'-Nucleotidase, C-terminal domain"/>
    <property type="match status" value="1"/>
</dbReference>
<dbReference type="PRINTS" id="PR01607">
    <property type="entry name" value="APYRASEFAMLY"/>
</dbReference>
<dbReference type="InterPro" id="IPR019931">
    <property type="entry name" value="LPXTG_anchor"/>
</dbReference>
<keyword evidence="6" id="KW-0134">Cell wall</keyword>
<organism evidence="18 19">
    <name type="scientific">Bacillus mycoides</name>
    <dbReference type="NCBI Taxonomy" id="1405"/>
    <lineage>
        <taxon>Bacteria</taxon>
        <taxon>Bacillati</taxon>
        <taxon>Bacillota</taxon>
        <taxon>Bacilli</taxon>
        <taxon>Bacillales</taxon>
        <taxon>Bacillaceae</taxon>
        <taxon>Bacillus</taxon>
        <taxon>Bacillus cereus group</taxon>
    </lineage>
</organism>
<protein>
    <submittedName>
        <fullName evidence="18">2',3'-cyclic-nucleotide 2'-phosphodiesterase</fullName>
    </submittedName>
</protein>
<reference evidence="18 19" key="1">
    <citation type="submission" date="2016-01" db="EMBL/GenBank/DDBJ databases">
        <authorList>
            <person name="McClelland M."/>
            <person name="Jain A."/>
            <person name="Saraogi P."/>
            <person name="Mendelson R."/>
            <person name="Westerman R."/>
            <person name="SanMiguel P."/>
            <person name="Csonka L."/>
        </authorList>
    </citation>
    <scope>NUCLEOTIDE SEQUENCE [LARGE SCALE GENOMIC DNA]</scope>
    <source>
        <strain evidence="18 19">PE8-15</strain>
    </source>
</reference>
<keyword evidence="9 16" id="KW-0732">Signal</keyword>
<keyword evidence="11" id="KW-0378">Hydrolase</keyword>
<dbReference type="InterPro" id="IPR036907">
    <property type="entry name" value="5'-Nucleotdase_C_sf"/>
</dbReference>
<dbReference type="InterPro" id="IPR041827">
    <property type="entry name" value="CpdB_N"/>
</dbReference>
<dbReference type="InterPro" id="IPR008334">
    <property type="entry name" value="5'-Nucleotdase_C"/>
</dbReference>
<dbReference type="CDD" id="cd07410">
    <property type="entry name" value="MPP_CpdB_N"/>
    <property type="match status" value="1"/>
</dbReference>
<evidence type="ECO:0000256" key="9">
    <source>
        <dbReference type="ARBA" id="ARBA00022729"/>
    </source>
</evidence>
<dbReference type="GO" id="GO:0000166">
    <property type="term" value="F:nucleotide binding"/>
    <property type="evidence" value="ECO:0007669"/>
    <property type="project" value="UniProtKB-KW"/>
</dbReference>
<dbReference type="GO" id="GO:0008254">
    <property type="term" value="F:3'-nucleotidase activity"/>
    <property type="evidence" value="ECO:0007669"/>
    <property type="project" value="UniProtKB-EC"/>
</dbReference>
<dbReference type="NCBIfam" id="NF006933">
    <property type="entry name" value="PRK09418.1"/>
    <property type="match status" value="1"/>
</dbReference>
<feature type="transmembrane region" description="Helical" evidence="15">
    <location>
        <begin position="763"/>
        <end position="782"/>
    </location>
</feature>
<dbReference type="Pfam" id="PF02872">
    <property type="entry name" value="5_nucleotid_C"/>
    <property type="match status" value="1"/>
</dbReference>
<sequence length="789" mass="86629">MKKSKKMLAGATLAIGVIAPQVLPTTAHAEEKAGESTVNLRILETSDIHVNLMNYDYYQTKTDNKVGLVQTATLVNKAREEAKNSVLFDDGDALQGTPLGDYVANKINDQKNPVDSSYVHPLYRVMNLMKYDVISLGNHEFNYGLDYLKKVISKTEFPVINSNVYTDDHDGIEENDKHYFEPYHIFEKEVEDESGQKQKVKIGVMGFVPPQVMNWDKANLEGKVIAKDIVDTAKKLVPEMKAQGADVIVALAHSGVDKSGRTPKMENASYYLTEVPGVDAVLMGHSHTEVKDVFNGVPVVMPGVFGSNLGIIDMQLKKVNGKWEVQKEQSKPQLRPIADSKGNPLVQSDQKLVNEIKDDHQATIDYVNTPVGKTTAPINSYFSLVQDDPSVQLVTNAQKWYVEKLFAENEKYNDYKNLPVLSAGAPFKAGGRNGATYYTDIPAGTLAIKNVADLYVYPNTLYAVKVNGAQVKEWLEMSAGQFNQIDSKKTEEQPLVNIGYPTYNFDILDGLKYEIDVTQPAKYDKDGKVVNANTNRIINMTYEGKPVADNQEFIVATNNYRGSSQTFPGVSKGEVVYQSQDETRQIIVKYMQETPIIDPAADQNWTFKPIVADKLNTTFDSSPNAQNHIKKDGKISYVGPSENEFAKYAIDITKKNDDKETGGENPTIPPTGEGNNGENPTTPPTGEGNNGENPTTPPTGEGNNGENPTTPPTGEGNNGNEPKQDGNNTGSGQTTTDNQNSKETTTVSENKEERDLPKTGTSVVSTIGAGLAFVGAGLLLLFRRKKANR</sequence>
<dbReference type="InterPro" id="IPR029052">
    <property type="entry name" value="Metallo-depent_PP-like"/>
</dbReference>
<dbReference type="EMBL" id="LRPH01000034">
    <property type="protein sequence ID" value="KWU65857.1"/>
    <property type="molecule type" value="Genomic_DNA"/>
</dbReference>
<evidence type="ECO:0000256" key="16">
    <source>
        <dbReference type="SAM" id="SignalP"/>
    </source>
</evidence>